<feature type="domain" description="DUF753" evidence="2">
    <location>
        <begin position="1209"/>
        <end position="1278"/>
    </location>
</feature>
<dbReference type="PANTHER" id="PTHR21721:SF26">
    <property type="entry name" value="DUF753 DOMAIN-CONTAINING PROTEIN-RELATED"/>
    <property type="match status" value="1"/>
</dbReference>
<feature type="domain" description="DUF753" evidence="2">
    <location>
        <begin position="2731"/>
        <end position="2798"/>
    </location>
</feature>
<feature type="domain" description="DUF753" evidence="2">
    <location>
        <begin position="539"/>
        <end position="616"/>
    </location>
</feature>
<feature type="domain" description="DUF753" evidence="2">
    <location>
        <begin position="1544"/>
        <end position="1621"/>
    </location>
</feature>
<feature type="domain" description="DUF753" evidence="2">
    <location>
        <begin position="1725"/>
        <end position="1794"/>
    </location>
</feature>
<feature type="domain" description="DUF753" evidence="2">
    <location>
        <begin position="1125"/>
        <end position="1200"/>
    </location>
</feature>
<feature type="domain" description="DUF753" evidence="2">
    <location>
        <begin position="2391"/>
        <end position="2467"/>
    </location>
</feature>
<name>A0A6I8UVT5_DROPS</name>
<feature type="domain" description="DUF753" evidence="2">
    <location>
        <begin position="703"/>
        <end position="777"/>
    </location>
</feature>
<dbReference type="KEGG" id="dpo:4805247"/>
<keyword evidence="3" id="KW-1185">Reference proteome</keyword>
<feature type="chain" id="PRO_5026157441" evidence="1">
    <location>
        <begin position="23"/>
        <end position="2988"/>
    </location>
</feature>
<feature type="domain" description="DUF753" evidence="2">
    <location>
        <begin position="2567"/>
        <end position="2638"/>
    </location>
</feature>
<feature type="domain" description="DUF753" evidence="2">
    <location>
        <begin position="625"/>
        <end position="693"/>
    </location>
</feature>
<accession>A0A6I8UVT5</accession>
<feature type="domain" description="DUF753" evidence="2">
    <location>
        <begin position="1632"/>
        <end position="1703"/>
    </location>
</feature>
<feature type="domain" description="DUF753" evidence="2">
    <location>
        <begin position="876"/>
        <end position="949"/>
    </location>
</feature>
<proteinExistence type="predicted"/>
<evidence type="ECO:0000256" key="1">
    <source>
        <dbReference type="SAM" id="SignalP"/>
    </source>
</evidence>
<gene>
    <name evidence="4" type="primary">LOC4805247</name>
</gene>
<feature type="domain" description="DUF753" evidence="2">
    <location>
        <begin position="1804"/>
        <end position="1884"/>
    </location>
</feature>
<feature type="signal peptide" evidence="1">
    <location>
        <begin position="1"/>
        <end position="22"/>
    </location>
</feature>
<evidence type="ECO:0000313" key="3">
    <source>
        <dbReference type="Proteomes" id="UP000001819"/>
    </source>
</evidence>
<feature type="domain" description="DUF753" evidence="2">
    <location>
        <begin position="2144"/>
        <end position="2217"/>
    </location>
</feature>
<dbReference type="InParanoid" id="A0A6I8UVT5"/>
<feature type="domain" description="DUF753" evidence="2">
    <location>
        <begin position="458"/>
        <end position="529"/>
    </location>
</feature>
<feature type="domain" description="DUF753" evidence="2">
    <location>
        <begin position="113"/>
        <end position="192"/>
    </location>
</feature>
<feature type="domain" description="DUF753" evidence="2">
    <location>
        <begin position="368"/>
        <end position="437"/>
    </location>
</feature>
<dbReference type="Pfam" id="PF05444">
    <property type="entry name" value="DUF753"/>
    <property type="match status" value="34"/>
</dbReference>
<feature type="domain" description="DUF753" evidence="2">
    <location>
        <begin position="1894"/>
        <end position="1962"/>
    </location>
</feature>
<feature type="domain" description="DUF753" evidence="2">
    <location>
        <begin position="2227"/>
        <end position="2304"/>
    </location>
</feature>
<feature type="domain" description="DUF753" evidence="2">
    <location>
        <begin position="787"/>
        <end position="855"/>
    </location>
</feature>
<dbReference type="RefSeq" id="XP_001361679.3">
    <property type="nucleotide sequence ID" value="XM_001361642.4"/>
</dbReference>
<dbReference type="Proteomes" id="UP000001819">
    <property type="component" value="Chromosome 3"/>
</dbReference>
<dbReference type="PANTHER" id="PTHR21721">
    <property type="entry name" value="GH09876P-RELATED"/>
    <property type="match status" value="1"/>
</dbReference>
<reference evidence="3" key="1">
    <citation type="submission" date="2024-06" db="UniProtKB">
        <authorList>
            <consortium name="RefSeq"/>
        </authorList>
    </citation>
    <scope>NUCLEOTIDE SEQUENCE [LARGE SCALE GENOMIC DNA]</scope>
    <source>
        <strain evidence="3">MV2-25</strain>
    </source>
</reference>
<keyword evidence="1" id="KW-0732">Signal</keyword>
<evidence type="ECO:0000313" key="4">
    <source>
        <dbReference type="RefSeq" id="XP_001361679.3"/>
    </source>
</evidence>
<feature type="domain" description="DUF753" evidence="2">
    <location>
        <begin position="281"/>
        <end position="359"/>
    </location>
</feature>
<feature type="domain" description="DUF753" evidence="2">
    <location>
        <begin position="2058"/>
        <end position="2124"/>
    </location>
</feature>
<feature type="domain" description="DUF753" evidence="2">
    <location>
        <begin position="1466"/>
        <end position="1534"/>
    </location>
</feature>
<feature type="domain" description="DUF753" evidence="2">
    <location>
        <begin position="2313"/>
        <end position="2382"/>
    </location>
</feature>
<evidence type="ECO:0000259" key="2">
    <source>
        <dbReference type="Pfam" id="PF05444"/>
    </source>
</evidence>
<feature type="domain" description="DUF753" evidence="2">
    <location>
        <begin position="2648"/>
        <end position="2721"/>
    </location>
</feature>
<protein>
    <submittedName>
        <fullName evidence="4">Uncharacterized protein isoform X1</fullName>
    </submittedName>
</protein>
<feature type="domain" description="DUF753" evidence="2">
    <location>
        <begin position="1047"/>
        <end position="1114"/>
    </location>
</feature>
<feature type="domain" description="DUF753" evidence="2">
    <location>
        <begin position="959"/>
        <end position="1038"/>
    </location>
</feature>
<organism evidence="3 4">
    <name type="scientific">Drosophila pseudoobscura pseudoobscura</name>
    <name type="common">Fruit fly</name>
    <dbReference type="NCBI Taxonomy" id="46245"/>
    <lineage>
        <taxon>Eukaryota</taxon>
        <taxon>Metazoa</taxon>
        <taxon>Ecdysozoa</taxon>
        <taxon>Arthropoda</taxon>
        <taxon>Hexapoda</taxon>
        <taxon>Insecta</taxon>
        <taxon>Pterygota</taxon>
        <taxon>Neoptera</taxon>
        <taxon>Endopterygota</taxon>
        <taxon>Diptera</taxon>
        <taxon>Brachycera</taxon>
        <taxon>Muscomorpha</taxon>
        <taxon>Ephydroidea</taxon>
        <taxon>Drosophilidae</taxon>
        <taxon>Drosophila</taxon>
        <taxon>Sophophora</taxon>
    </lineage>
</organism>
<feature type="domain" description="DUF753" evidence="2">
    <location>
        <begin position="2478"/>
        <end position="2545"/>
    </location>
</feature>
<feature type="domain" description="DUF753" evidence="2">
    <location>
        <begin position="1971"/>
        <end position="2048"/>
    </location>
</feature>
<dbReference type="InterPro" id="IPR008472">
    <property type="entry name" value="DUF753"/>
</dbReference>
<feature type="domain" description="DUF753" evidence="2">
    <location>
        <begin position="1298"/>
        <end position="1370"/>
    </location>
</feature>
<feature type="domain" description="DUF753" evidence="2">
    <location>
        <begin position="2808"/>
        <end position="2880"/>
    </location>
</feature>
<feature type="domain" description="DUF753" evidence="2">
    <location>
        <begin position="2890"/>
        <end position="2958"/>
    </location>
</feature>
<sequence length="2988" mass="320105">MKLIAAGAALLLLALSANQTSANDPFVHIWHSGPINCYECDSLAECAADSGTLRKCLDNDAQNCVAIFDSDGAVVQRGCSDNLVTACSADQDKCYQCRSNGCNSLSTDSELVDCVYCDAQSDDNCVFDIELVKDRRRCHQQCITALYPTTSDAKAPLELVRTCLDDLDYDDREACAEGTFPHCVACTGASCNQVELGVRGSCNSCRGDCSSPQPQTCRAVPADDDVEHCFIEFDESGTLAAQGCLSQFNVSDVQLLEENKRLWYCSGADNCNVATALPAPQSCKLCSSRTDADCAVDPDLVESETECDNAVNTDCYTRILGNGHTERGCLTTLEGAEYLDCLRESNATQCAKCSGENCNLKLHPTERLSCQTCDSTEDPNCEASPASAALCLLHTGSQHCVTSLDLAGNTKRGCSASLECDSTSPQKCQLCSGSDCNTANLKRLEDGNPGPWQQELPLSCQSCQDTASCAASTIEEVSCATEAEYCMTVFDATGVVSARGCSQVVEESFGAYCDANGGSCHNCNSNGCNRATSLDSYTACLYCDAENTDCARNPTKVEARRSCNGHCMTALRRRSSESTVYDTVRGCLDDKDEEDQQRCINGEDSDCVACDEADCNVAQLVEATLSCYQCSGEECGDPSPLQCGEYSPEDRCYILFNQDDGDITSMGCLSDLEDEFVDDNFHSLLFCDEANCNFFDNLPTATSCVACDSSEDPNCAVDPSKIALIGRCGVLPYTSCMTRVTNGITQRGCLSSLPREQLTACLSGNSSCEVCEGERCNTDIYPADRRRCQRCDSVTDPSCSSAPDAASVCPFYLTDEGCSAKLVSGKTYRGCQREFTCDDTDKQHCRLCSGKDNCNVADLQSSYIGYPGKWSTPPVNCYTCNGTECQGTSLGSLKKCVDNDEQNCATVFDTAGLVVLRGCTDELYADEELLQFCDEQPGQCKFCKSTACNNARDLDTYVDCLLCDGADQAECVRKVDDVTRSISCQGSCFTGLYPRNSEANTILDLARGCLDDLEYDDRSACTDGTLDHCVACSGANCNNAAVPEDRLSCNFCTGSSDCATPESQLCLGYRSADQCYIHVGDLSVEKMGCASDLEDAFLLANRRDLLLCSGDNCNTNDKLNTVGVSCNICNSTGDAGCVAGDEPVEAAVCQHYINPECYSHIDEDGVLHRGCLMDTDDELFDECSSGSSASCQICGTNGCNSEVYPADWLQCLRCDSNSDADCATAPASYGGYCRTYNKEDACVTSLSKGRTRRGCQSEINCDESQAGTCRTCSGENCNDVDLQSGYVGEPGKWQDLPLSCHVCNDAASCASVGSEPAQCQGNNKQTCVTVFNAAGQVVARGCSDAVQSANADYCDLNRDSCPQCKSDGCNNALSLDAYVDCYFCDADEDSSCAWETPTSTRKCQGQCMTGLYPRSSSVDSALLPIRGCLDDLNEAERTTCAAGTHANCNSCEGALCNGGDIIENPQECYVCSDPECEDPTTTKCLAYRPEDQCYLAYNAGDVVAMGCASDFETQVIKELVAQKAMFLCSGNNCNFYDIVPDPNSCLQCNSLVDARCATHPNQLQTTDVCADLPYTECVTHIDAKGTTVRGCLSSLDSDDFYGCLTGDHGGLCDTCTGTNCNGLTVFPADRRSCYQCDSASDPNCASSPSSGSSTVCPVYANEDSCVTTLLDGVTHRGCGSSLSCSDPSDSRTCRICSGANGCNTIDLGRINEDGFPGTWQEVPISCLACSGATECAATGGGTLETCTSYDNCVTVFDASGAVTERGCSEKVFEASSYCEEQPSRCPRCNSNGCNVANSQDSYVECLVCDSSQNSACLAEPDSIGKTRQCHESCVSAFLPLFGETTDPSYALVRNCYDDLEKEDRDACKAGSKSFCATCDEAKCNTEDLVASRHSCLICQGDDCQKAEATICSNYRDNDQCYIRFDEQRSVSALGCVSELSHEEILQLQRAKLLLTCGEENCNTIESLPEAQTCALCSSRTDASCAITPGSVASVTSCEVTGLPECYSRVLSDGSTERGCLSSLEDDEFLSCYNGTSANCSSCQGASCNKEVYPADRRSCHVCNSDTDATCESDPSSLTVCYLYEAEDQCVTNLRNGVTYRGCSTSLSCEADSKTCVYCEGDGCNQVDLAAKADDNHGKWQDLPLSCLTCEGTACQEENIPSVKCQDNNEQDCLTVFGTDGVVTRRGCQDAVEADASVSTYCGINEASCPSCKSNNCNSANDLSQYNTCIYCDTFKDASCLWEPLMASHKTRQCQGGCMTALYGSSDSGLDLIRSCLDDKEESDRLTCSAGTDSTCSACSEASCNVQSLPEDRLSCYTCVGDECEDPSPKPCAVYKPNDSCFLWMDEDNSIQQLGCVGSFRNQDEESIIKTKRISVCQGANCNVPQLPVPVRCAVCDSREDPSCATNAQAVGSFDTCSQMPHTGCVTRLLSDGATTRGCLYDQEQSDFAACLLGSDANCSVCSSDGCNREIFPADRQLCYTCTSEDDVFCESDPSYALACPWVSDTETCKTSLTAGNVTTRGCSSSLDCDPSDFRNCRSCVGSECNAIDLANRLDDGLHGFYQELPLKCHQCEGEHCFSSLGPAVACDLNIEQDCKTVFEADGVTVRRRGCSDDVDDYEDRYCRQNPELCPICKSNECNDAWSTEEFVSCIFCNSETNATCITDPSVSGLGRRHCKGQCLVALHGEHLIRSCLDDKELYDRDDCSSDESGTNCAACSGGSCNTFAFPSDRLSCHTCVDAACTSSRAQPCLAYDQEDYCFAKYNEGAVELMGCASSQNSTSLEQWHEANQLWTCTGKECNDLSRLPEDDECVSCDSSKTLECAQNPEAVNTTVTCHVPNSQCVARLENGHTIRGCLSALSSSDGAACEANGTCSVCSGNKCNIEIFPANRRRCHICNSVAQLDCSTDPNYLAVCPIYDADDSCVSAKDFDGHLKRGCASEIQCVITNDDYCEVCKTDGCNTANLPGAAGHLSAMSLGLTLIVSLAISMLR</sequence>
<feature type="domain" description="DUF753" evidence="2">
    <location>
        <begin position="1380"/>
        <end position="1457"/>
    </location>
</feature>
<reference evidence="4" key="2">
    <citation type="submission" date="2025-08" db="UniProtKB">
        <authorList>
            <consortium name="RefSeq"/>
        </authorList>
    </citation>
    <scope>IDENTIFICATION</scope>
    <source>
        <strain evidence="4">MV-25-SWS-2005</strain>
        <tissue evidence="4">Whole body</tissue>
    </source>
</reference>
<feature type="domain" description="DUF753" evidence="2">
    <location>
        <begin position="36"/>
        <end position="103"/>
    </location>
</feature>